<reference evidence="2 3" key="1">
    <citation type="submission" date="2020-08" db="EMBL/GenBank/DDBJ databases">
        <title>Genomic Encyclopedia of Type Strains, Phase IV (KMG-IV): sequencing the most valuable type-strain genomes for metagenomic binning, comparative biology and taxonomic classification.</title>
        <authorList>
            <person name="Goeker M."/>
        </authorList>
    </citation>
    <scope>NUCLEOTIDE SEQUENCE [LARGE SCALE GENOMIC DNA]</scope>
    <source>
        <strain evidence="2 3">DSM 17976</strain>
    </source>
</reference>
<accession>A0A7W5ZG66</accession>
<dbReference type="PROSITE" id="PS50042">
    <property type="entry name" value="CNMP_BINDING_3"/>
    <property type="match status" value="1"/>
</dbReference>
<dbReference type="Pfam" id="PF00027">
    <property type="entry name" value="cNMP_binding"/>
    <property type="match status" value="1"/>
</dbReference>
<evidence type="ECO:0000259" key="1">
    <source>
        <dbReference type="PROSITE" id="PS50042"/>
    </source>
</evidence>
<dbReference type="SUPFAM" id="SSF51206">
    <property type="entry name" value="cAMP-binding domain-like"/>
    <property type="match status" value="1"/>
</dbReference>
<evidence type="ECO:0000313" key="2">
    <source>
        <dbReference type="EMBL" id="MBB3836540.1"/>
    </source>
</evidence>
<proteinExistence type="predicted"/>
<dbReference type="PANTHER" id="PTHR24567">
    <property type="entry name" value="CRP FAMILY TRANSCRIPTIONAL REGULATORY PROTEIN"/>
    <property type="match status" value="1"/>
</dbReference>
<dbReference type="InterPro" id="IPR018490">
    <property type="entry name" value="cNMP-bd_dom_sf"/>
</dbReference>
<dbReference type="InterPro" id="IPR050397">
    <property type="entry name" value="Env_Response_Regulators"/>
</dbReference>
<feature type="domain" description="Cyclic nucleotide-binding" evidence="1">
    <location>
        <begin position="11"/>
        <end position="113"/>
    </location>
</feature>
<keyword evidence="3" id="KW-1185">Reference proteome</keyword>
<dbReference type="EMBL" id="JACIBY010000001">
    <property type="protein sequence ID" value="MBB3836540.1"/>
    <property type="molecule type" value="Genomic_DNA"/>
</dbReference>
<name>A0A7W5ZG66_9BACT</name>
<dbReference type="InterPro" id="IPR014710">
    <property type="entry name" value="RmlC-like_jellyroll"/>
</dbReference>
<dbReference type="Proteomes" id="UP000541352">
    <property type="component" value="Unassembled WGS sequence"/>
</dbReference>
<evidence type="ECO:0000313" key="3">
    <source>
        <dbReference type="Proteomes" id="UP000541352"/>
    </source>
</evidence>
<dbReference type="RefSeq" id="WP_183971277.1">
    <property type="nucleotide sequence ID" value="NZ_JACIBY010000001.1"/>
</dbReference>
<dbReference type="Gene3D" id="2.60.120.10">
    <property type="entry name" value="Jelly Rolls"/>
    <property type="match status" value="1"/>
</dbReference>
<dbReference type="SMART" id="SM00100">
    <property type="entry name" value="cNMP"/>
    <property type="match status" value="1"/>
</dbReference>
<gene>
    <name evidence="2" type="ORF">FHS57_000522</name>
</gene>
<comment type="caution">
    <text evidence="2">The sequence shown here is derived from an EMBL/GenBank/DDBJ whole genome shotgun (WGS) entry which is preliminary data.</text>
</comment>
<dbReference type="PANTHER" id="PTHR24567:SF76">
    <property type="entry name" value="CYCLIC NUCLEOTIDE-BINDING DOMAIN PROTEIN"/>
    <property type="match status" value="1"/>
</dbReference>
<dbReference type="InterPro" id="IPR000595">
    <property type="entry name" value="cNMP-bd_dom"/>
</dbReference>
<sequence length="189" mass="22279">MKSLTVLIKHFWPTVTPDFEAALQEAVVREEIPKKTVILQEGQVAKKMYFVEKGCLRGYYLKEGTEVNSWFMKEGDFVISIVSFYTQHPSEELIETLEDCVLWSISYQRLHQLYLQHPGFNQVGRLLTERYYVLSEQRTQSLRKKTADERYRQLITSFPDISKRIPLKYIASYLGITSETLSRLRAKKW</sequence>
<dbReference type="AlphaFoldDB" id="A0A7W5ZG66"/>
<dbReference type="GO" id="GO:0003700">
    <property type="term" value="F:DNA-binding transcription factor activity"/>
    <property type="evidence" value="ECO:0007669"/>
    <property type="project" value="TreeGrafter"/>
</dbReference>
<organism evidence="2 3">
    <name type="scientific">Runella defluvii</name>
    <dbReference type="NCBI Taxonomy" id="370973"/>
    <lineage>
        <taxon>Bacteria</taxon>
        <taxon>Pseudomonadati</taxon>
        <taxon>Bacteroidota</taxon>
        <taxon>Cytophagia</taxon>
        <taxon>Cytophagales</taxon>
        <taxon>Spirosomataceae</taxon>
        <taxon>Runella</taxon>
    </lineage>
</organism>
<protein>
    <submittedName>
        <fullName evidence="2">CRP-like cAMP-binding protein</fullName>
    </submittedName>
</protein>
<dbReference type="GO" id="GO:0005829">
    <property type="term" value="C:cytosol"/>
    <property type="evidence" value="ECO:0007669"/>
    <property type="project" value="TreeGrafter"/>
</dbReference>
<dbReference type="CDD" id="cd00038">
    <property type="entry name" value="CAP_ED"/>
    <property type="match status" value="1"/>
</dbReference>